<keyword evidence="1" id="KW-1185">Reference proteome</keyword>
<gene>
    <name evidence="2" type="primary">LOC117150063</name>
</gene>
<sequence>MNSVPHPHIYFAFDYNLCNMYPRRKDGSTKSLGGGVCCMLTVVCCGLLEWATCNKYVRPALQVICSRFQHTSPPSFGEDRYNLPFVRKRSCEELSHAAVIAFL</sequence>
<evidence type="ECO:0000313" key="1">
    <source>
        <dbReference type="Proteomes" id="UP000515162"/>
    </source>
</evidence>
<reference evidence="2" key="1">
    <citation type="submission" date="2025-08" db="UniProtKB">
        <authorList>
            <consortium name="RefSeq"/>
        </authorList>
    </citation>
    <scope>IDENTIFICATION</scope>
    <source>
        <strain evidence="2">Mau12</strain>
        <tissue evidence="2">Whole Body</tissue>
    </source>
</reference>
<name>A0A6P8KRI4_DROMA</name>
<proteinExistence type="predicted"/>
<evidence type="ECO:0000313" key="2">
    <source>
        <dbReference type="RefSeq" id="XP_033172810.1"/>
    </source>
</evidence>
<dbReference type="GeneID" id="117150063"/>
<dbReference type="AlphaFoldDB" id="A0A6P8KRI4"/>
<protein>
    <submittedName>
        <fullName evidence="2">Uncharacterized protein LOC117150063</fullName>
    </submittedName>
</protein>
<dbReference type="RefSeq" id="XP_033172810.1">
    <property type="nucleotide sequence ID" value="XM_033316919.1"/>
</dbReference>
<dbReference type="Proteomes" id="UP000515162">
    <property type="component" value="Unplaced"/>
</dbReference>
<accession>A0A6P8KRI4</accession>
<organism evidence="1 2">
    <name type="scientific">Drosophila mauritiana</name>
    <name type="common">Fruit fly</name>
    <dbReference type="NCBI Taxonomy" id="7226"/>
    <lineage>
        <taxon>Eukaryota</taxon>
        <taxon>Metazoa</taxon>
        <taxon>Ecdysozoa</taxon>
        <taxon>Arthropoda</taxon>
        <taxon>Hexapoda</taxon>
        <taxon>Insecta</taxon>
        <taxon>Pterygota</taxon>
        <taxon>Neoptera</taxon>
        <taxon>Endopterygota</taxon>
        <taxon>Diptera</taxon>
        <taxon>Brachycera</taxon>
        <taxon>Muscomorpha</taxon>
        <taxon>Ephydroidea</taxon>
        <taxon>Drosophilidae</taxon>
        <taxon>Drosophila</taxon>
        <taxon>Sophophora</taxon>
    </lineage>
</organism>